<evidence type="ECO:0000256" key="1">
    <source>
        <dbReference type="SAM" id="Phobius"/>
    </source>
</evidence>
<keyword evidence="1" id="KW-0812">Transmembrane</keyword>
<dbReference type="EMBL" id="JACXAI010000007">
    <property type="protein sequence ID" value="MBD1380126.1"/>
    <property type="molecule type" value="Genomic_DNA"/>
</dbReference>
<comment type="caution">
    <text evidence="2">The sequence shown here is derived from an EMBL/GenBank/DDBJ whole genome shotgun (WGS) entry which is preliminary data.</text>
</comment>
<evidence type="ECO:0000313" key="2">
    <source>
        <dbReference type="EMBL" id="MBD1380126.1"/>
    </source>
</evidence>
<protein>
    <submittedName>
        <fullName evidence="2">DUF2953 domain-containing protein</fullName>
    </submittedName>
</protein>
<feature type="transmembrane region" description="Helical" evidence="1">
    <location>
        <begin position="6"/>
        <end position="24"/>
    </location>
</feature>
<sequence length="235" mass="26952">MIPIYWIIGIVIILLLMFLILFITKITITIDLNHSGDDDHYKIKFQAWYGILRYTINIPFVKIDDQQPNLMVKEETGLGAKGEKSPKKKDNKITPDDIIASIKDVREITEHIIGLNKITRKFLKHVKVIKFEWHSLLGVGDAALTGMVVGTAWTLKGMVVGLVSSYMNLKTMPVMMIEPDFYHLRSKTTLQCIISFRFGNAMLAGLRFVKYWKGGRPWFKNSPFSFLNEKKNKTA</sequence>
<evidence type="ECO:0000313" key="3">
    <source>
        <dbReference type="Proteomes" id="UP000626844"/>
    </source>
</evidence>
<dbReference type="Pfam" id="PF11167">
    <property type="entry name" value="DUF2953"/>
    <property type="match status" value="1"/>
</dbReference>
<organism evidence="2 3">
    <name type="scientific">Metabacillus arenae</name>
    <dbReference type="NCBI Taxonomy" id="2771434"/>
    <lineage>
        <taxon>Bacteria</taxon>
        <taxon>Bacillati</taxon>
        <taxon>Bacillota</taxon>
        <taxon>Bacilli</taxon>
        <taxon>Bacillales</taxon>
        <taxon>Bacillaceae</taxon>
        <taxon>Metabacillus</taxon>
    </lineage>
</organism>
<dbReference type="AlphaFoldDB" id="A0A926NF56"/>
<accession>A0A926NF56</accession>
<reference evidence="2" key="1">
    <citation type="submission" date="2020-09" db="EMBL/GenBank/DDBJ databases">
        <title>A novel bacterium of genus Bacillus, isolated from South China Sea.</title>
        <authorList>
            <person name="Huang H."/>
            <person name="Mo K."/>
            <person name="Hu Y."/>
        </authorList>
    </citation>
    <scope>NUCLEOTIDE SEQUENCE</scope>
    <source>
        <strain evidence="2">IB182487</strain>
    </source>
</reference>
<keyword evidence="1" id="KW-1133">Transmembrane helix</keyword>
<dbReference type="Proteomes" id="UP000626844">
    <property type="component" value="Unassembled WGS sequence"/>
</dbReference>
<proteinExistence type="predicted"/>
<name>A0A926NF56_9BACI</name>
<dbReference type="InterPro" id="IPR021338">
    <property type="entry name" value="DUF2953"/>
</dbReference>
<keyword evidence="1" id="KW-0472">Membrane</keyword>
<gene>
    <name evidence="2" type="ORF">IC621_07785</name>
</gene>
<keyword evidence="3" id="KW-1185">Reference proteome</keyword>
<dbReference type="RefSeq" id="WP_191157429.1">
    <property type="nucleotide sequence ID" value="NZ_JACXAI010000007.1"/>
</dbReference>